<name>A0ACB9XQ09_CHAAC</name>
<evidence type="ECO:0000313" key="2">
    <source>
        <dbReference type="Proteomes" id="UP001057452"/>
    </source>
</evidence>
<reference evidence="1" key="1">
    <citation type="submission" date="2022-05" db="EMBL/GenBank/DDBJ databases">
        <title>Chromosome-level genome of Chaenocephalus aceratus.</title>
        <authorList>
            <person name="Park H."/>
        </authorList>
    </citation>
    <scope>NUCLEOTIDE SEQUENCE</scope>
    <source>
        <strain evidence="1">KU_202001</strain>
    </source>
</reference>
<sequence>LISIQLVSYVLRGPTLTESSSSLTANQRLDNEATGPAQPGQLVQLLRTDKQDLELGAAKHRPPTPAQKPLWPGPAQHRGSEMHKQTPTNRQT</sequence>
<proteinExistence type="predicted"/>
<feature type="non-terminal residue" evidence="1">
    <location>
        <position position="92"/>
    </location>
</feature>
<gene>
    <name evidence="1" type="ORF">KUCAC02_023218</name>
</gene>
<keyword evidence="2" id="KW-1185">Reference proteome</keyword>
<evidence type="ECO:0000313" key="1">
    <source>
        <dbReference type="EMBL" id="KAI4829157.1"/>
    </source>
</evidence>
<dbReference type="Proteomes" id="UP001057452">
    <property type="component" value="Chromosome 4"/>
</dbReference>
<accession>A0ACB9XQ09</accession>
<dbReference type="EMBL" id="CM043788">
    <property type="protein sequence ID" value="KAI4829157.1"/>
    <property type="molecule type" value="Genomic_DNA"/>
</dbReference>
<feature type="non-terminal residue" evidence="1">
    <location>
        <position position="1"/>
    </location>
</feature>
<organism evidence="1 2">
    <name type="scientific">Chaenocephalus aceratus</name>
    <name type="common">Blackfin icefish</name>
    <name type="synonym">Chaenichthys aceratus</name>
    <dbReference type="NCBI Taxonomy" id="36190"/>
    <lineage>
        <taxon>Eukaryota</taxon>
        <taxon>Metazoa</taxon>
        <taxon>Chordata</taxon>
        <taxon>Craniata</taxon>
        <taxon>Vertebrata</taxon>
        <taxon>Euteleostomi</taxon>
        <taxon>Actinopterygii</taxon>
        <taxon>Neopterygii</taxon>
        <taxon>Teleostei</taxon>
        <taxon>Neoteleostei</taxon>
        <taxon>Acanthomorphata</taxon>
        <taxon>Eupercaria</taxon>
        <taxon>Perciformes</taxon>
        <taxon>Notothenioidei</taxon>
        <taxon>Channichthyidae</taxon>
        <taxon>Chaenocephalus</taxon>
    </lineage>
</organism>
<comment type="caution">
    <text evidence="1">The sequence shown here is derived from an EMBL/GenBank/DDBJ whole genome shotgun (WGS) entry which is preliminary data.</text>
</comment>
<protein>
    <submittedName>
        <fullName evidence="1">Uncharacterized protein</fullName>
    </submittedName>
</protein>